<feature type="transmembrane region" description="Helical" evidence="7">
    <location>
        <begin position="271"/>
        <end position="294"/>
    </location>
</feature>
<evidence type="ECO:0000256" key="7">
    <source>
        <dbReference type="SAM" id="Phobius"/>
    </source>
</evidence>
<feature type="transmembrane region" description="Helical" evidence="7">
    <location>
        <begin position="41"/>
        <end position="63"/>
    </location>
</feature>
<keyword evidence="5 7" id="KW-1133">Transmembrane helix</keyword>
<accession>A0ABV7M6X2</accession>
<keyword evidence="3 7" id="KW-0812">Transmembrane</keyword>
<dbReference type="PANTHER" id="PTHR11706">
    <property type="entry name" value="SOLUTE CARRIER PROTEIN FAMILY 11 MEMBER"/>
    <property type="match status" value="1"/>
</dbReference>
<feature type="transmembrane region" description="Helical" evidence="7">
    <location>
        <begin position="126"/>
        <end position="142"/>
    </location>
</feature>
<organism evidence="8 9">
    <name type="scientific">Parvularcula lutaonensis</name>
    <dbReference type="NCBI Taxonomy" id="491923"/>
    <lineage>
        <taxon>Bacteria</taxon>
        <taxon>Pseudomonadati</taxon>
        <taxon>Pseudomonadota</taxon>
        <taxon>Alphaproteobacteria</taxon>
        <taxon>Parvularculales</taxon>
        <taxon>Parvularculaceae</taxon>
        <taxon>Parvularcula</taxon>
    </lineage>
</organism>
<feature type="transmembrane region" description="Helical" evidence="7">
    <location>
        <begin position="149"/>
        <end position="168"/>
    </location>
</feature>
<evidence type="ECO:0000313" key="9">
    <source>
        <dbReference type="Proteomes" id="UP001595607"/>
    </source>
</evidence>
<dbReference type="Pfam" id="PF01566">
    <property type="entry name" value="Nramp"/>
    <property type="match status" value="1"/>
</dbReference>
<comment type="caution">
    <text evidence="8">The sequence shown here is derived from an EMBL/GenBank/DDBJ whole genome shotgun (WGS) entry which is preliminary data.</text>
</comment>
<feature type="transmembrane region" description="Helical" evidence="7">
    <location>
        <begin position="374"/>
        <end position="397"/>
    </location>
</feature>
<keyword evidence="4" id="KW-0769">Symport</keyword>
<evidence type="ECO:0000313" key="8">
    <source>
        <dbReference type="EMBL" id="MFC3301173.1"/>
    </source>
</evidence>
<dbReference type="PRINTS" id="PR00447">
    <property type="entry name" value="NATRESASSCMP"/>
</dbReference>
<evidence type="ECO:0000256" key="4">
    <source>
        <dbReference type="ARBA" id="ARBA00022847"/>
    </source>
</evidence>
<feature type="transmembrane region" description="Helical" evidence="7">
    <location>
        <begin position="340"/>
        <end position="362"/>
    </location>
</feature>
<protein>
    <submittedName>
        <fullName evidence="8">NRAMP family divalent metal transporter</fullName>
    </submittedName>
</protein>
<feature type="transmembrane region" description="Helical" evidence="7">
    <location>
        <begin position="314"/>
        <end position="334"/>
    </location>
</feature>
<evidence type="ECO:0000256" key="3">
    <source>
        <dbReference type="ARBA" id="ARBA00022692"/>
    </source>
</evidence>
<sequence>MGDQGQTARQGFGPGVLVAAAFIGPGTVTTCVLAGQGFGTVLLWVLVFATVATIVLQEMAARLGAGARSGLGEALASASGKGRLRFAALGLVLTAIVIGNIAYEGGNLVGASLGAESLLGELDRRVVVPALALVAAGILLPGKYKLVEGVLIVFVMIMATAFLIAALFSGVGPTAIAKGLVPRVPDGALLPLIALLGTTIVPYNLFLHAAAAKRRFEGAGAVRAARRDTVLAVGLGGLVSAAILVSGAASSGSDGGIPGLASALEPAFGAAGRWVIGTGLLAAGLSSAITAPMAAGYVAGELFGGGIHARTRTIFRVTALVVLTAGAVTGSLGVRPETLILLAQAANGLLLPIVGVFLLVMMNRRTLLGEHANGALSNVLGGGVVLITLFFGLRGVARAFGVWP</sequence>
<evidence type="ECO:0000256" key="6">
    <source>
        <dbReference type="ARBA" id="ARBA00023136"/>
    </source>
</evidence>
<reference evidence="9" key="1">
    <citation type="journal article" date="2019" name="Int. J. Syst. Evol. Microbiol.">
        <title>The Global Catalogue of Microorganisms (GCM) 10K type strain sequencing project: providing services to taxonomists for standard genome sequencing and annotation.</title>
        <authorList>
            <consortium name="The Broad Institute Genomics Platform"/>
            <consortium name="The Broad Institute Genome Sequencing Center for Infectious Disease"/>
            <person name="Wu L."/>
            <person name="Ma J."/>
        </authorList>
    </citation>
    <scope>NUCLEOTIDE SEQUENCE [LARGE SCALE GENOMIC DNA]</scope>
    <source>
        <strain evidence="9">KCTC 22245</strain>
    </source>
</reference>
<feature type="transmembrane region" description="Helical" evidence="7">
    <location>
        <begin position="230"/>
        <end position="251"/>
    </location>
</feature>
<feature type="transmembrane region" description="Helical" evidence="7">
    <location>
        <begin position="188"/>
        <end position="209"/>
    </location>
</feature>
<dbReference type="RefSeq" id="WP_189577209.1">
    <property type="nucleotide sequence ID" value="NZ_BMXU01000004.1"/>
</dbReference>
<comment type="subcellular location">
    <subcellularLocation>
        <location evidence="1">Membrane</location>
        <topology evidence="1">Multi-pass membrane protein</topology>
    </subcellularLocation>
</comment>
<dbReference type="Proteomes" id="UP001595607">
    <property type="component" value="Unassembled WGS sequence"/>
</dbReference>
<keyword evidence="9" id="KW-1185">Reference proteome</keyword>
<feature type="transmembrane region" description="Helical" evidence="7">
    <location>
        <begin position="84"/>
        <end position="103"/>
    </location>
</feature>
<dbReference type="EMBL" id="JBHRVA010000001">
    <property type="protein sequence ID" value="MFC3301173.1"/>
    <property type="molecule type" value="Genomic_DNA"/>
</dbReference>
<evidence type="ECO:0000256" key="1">
    <source>
        <dbReference type="ARBA" id="ARBA00004141"/>
    </source>
</evidence>
<feature type="transmembrane region" description="Helical" evidence="7">
    <location>
        <begin position="12"/>
        <end position="35"/>
    </location>
</feature>
<keyword evidence="2" id="KW-0813">Transport</keyword>
<evidence type="ECO:0000256" key="2">
    <source>
        <dbReference type="ARBA" id="ARBA00022448"/>
    </source>
</evidence>
<keyword evidence="6 7" id="KW-0472">Membrane</keyword>
<gene>
    <name evidence="8" type="ORF">ACFONP_00325</name>
</gene>
<name>A0ABV7M6X2_9PROT</name>
<proteinExistence type="predicted"/>
<dbReference type="PANTHER" id="PTHR11706:SF33">
    <property type="entry name" value="NATURAL RESISTANCE-ASSOCIATED MACROPHAGE PROTEIN 2"/>
    <property type="match status" value="1"/>
</dbReference>
<dbReference type="InterPro" id="IPR001046">
    <property type="entry name" value="NRAMP_fam"/>
</dbReference>
<evidence type="ECO:0000256" key="5">
    <source>
        <dbReference type="ARBA" id="ARBA00022989"/>
    </source>
</evidence>